<evidence type="ECO:0000259" key="5">
    <source>
        <dbReference type="SMART" id="SM00534"/>
    </source>
</evidence>
<feature type="transmembrane region" description="Helical" evidence="4">
    <location>
        <begin position="165"/>
        <end position="198"/>
    </location>
</feature>
<evidence type="ECO:0000313" key="7">
    <source>
        <dbReference type="Proteomes" id="UP000001299"/>
    </source>
</evidence>
<dbReference type="InterPro" id="IPR000432">
    <property type="entry name" value="DNA_mismatch_repair_MutS_C"/>
</dbReference>
<feature type="domain" description="DNA mismatch repair proteins mutS family" evidence="5">
    <location>
        <begin position="362"/>
        <end position="548"/>
    </location>
</feature>
<dbReference type="KEGG" id="bpb:bpr_I1525"/>
<evidence type="ECO:0000256" key="3">
    <source>
        <dbReference type="ARBA" id="ARBA00023125"/>
    </source>
</evidence>
<dbReference type="eggNOG" id="COG0249">
    <property type="taxonomic scope" value="Bacteria"/>
</dbReference>
<dbReference type="GO" id="GO:0005829">
    <property type="term" value="C:cytosol"/>
    <property type="evidence" value="ECO:0007669"/>
    <property type="project" value="TreeGrafter"/>
</dbReference>
<dbReference type="AlphaFoldDB" id="E0RWG4"/>
<dbReference type="GO" id="GO:0140664">
    <property type="term" value="F:ATP-dependent DNA damage sensor activity"/>
    <property type="evidence" value="ECO:0007669"/>
    <property type="project" value="InterPro"/>
</dbReference>
<dbReference type="HOGENOM" id="CLU_030717_1_0_9"/>
<dbReference type="GO" id="GO:0006298">
    <property type="term" value="P:mismatch repair"/>
    <property type="evidence" value="ECO:0007669"/>
    <property type="project" value="InterPro"/>
</dbReference>
<keyword evidence="7" id="KW-1185">Reference proteome</keyword>
<proteinExistence type="predicted"/>
<dbReference type="Gene3D" id="3.40.50.300">
    <property type="entry name" value="P-loop containing nucleotide triphosphate hydrolases"/>
    <property type="match status" value="1"/>
</dbReference>
<evidence type="ECO:0000313" key="6">
    <source>
        <dbReference type="EMBL" id="ADL34262.1"/>
    </source>
</evidence>
<gene>
    <name evidence="6" type="ordered locus">bpr_I1525</name>
</gene>
<keyword evidence="4" id="KW-0472">Membrane</keyword>
<name>E0RWG4_BUTPB</name>
<dbReference type="EMBL" id="CP001810">
    <property type="protein sequence ID" value="ADL34262.1"/>
    <property type="molecule type" value="Genomic_DNA"/>
</dbReference>
<sequence length="557" mass="63860">MEVLIFLGIMAGVCFLAYLLGLRDEKIREKYLLKKLKDGFGQAPGREYRQDDLDHLPGYYSKHHEKFQIDDTTWNDLNMDGVFARMNYCLSATGEEYLYYMLRSPHMLDDFDKMESQVEFFRKNDDARIKIQLIFSRIGRRIRYSIYDYLDFLDKTPNISNRRHFLMLGLMVLALGGCFVNFTFGFLALVALSLYNIFSYFGIKNEIEPYLASFAYILRVIYSCDYFSKLDYPEIREDIERMNNAAKELRPFTRGSFILMNNGRANTSGNPLDILLEYIKMALHLDLIKFNQMYKLILDKKDELDEIITITGKLEAEISVACFRESYKEQFCIPEFAGNNYNANELIHPLIADAVSNSIDTNRGLLITGSNASGKSTFLKTCAINAILAQTIHTALGRSYVAPLYRIYSSMALKDDIFGGDSYYIVEIKSIKRILDANKEEGCQVLCFVDEVLRGTNTIERIAASTEILKAFSDSRVMCFAATHDIELTSLLADKFDIYHFEGNVTDNDVQFDYRIKEGPATTRNAIKLLSVLGYDKAIVEDAQNLAEHFLKDGVWA</sequence>
<keyword evidence="4" id="KW-1133">Transmembrane helix</keyword>
<dbReference type="RefSeq" id="WP_013280916.1">
    <property type="nucleotide sequence ID" value="NC_014387.1"/>
</dbReference>
<dbReference type="STRING" id="515622.bpr_I1525"/>
<dbReference type="PANTHER" id="PTHR11361:SF152">
    <property type="entry name" value="DNA MISMATCH REPAIR PROTEIN"/>
    <property type="match status" value="1"/>
</dbReference>
<dbReference type="SMART" id="SM00534">
    <property type="entry name" value="MUTSac"/>
    <property type="match status" value="1"/>
</dbReference>
<dbReference type="PANTHER" id="PTHR11361">
    <property type="entry name" value="DNA MISMATCH REPAIR PROTEIN MUTS FAMILY MEMBER"/>
    <property type="match status" value="1"/>
</dbReference>
<protein>
    <submittedName>
        <fullName evidence="6">MutS domain-containing protein</fullName>
    </submittedName>
</protein>
<reference evidence="6 7" key="1">
    <citation type="journal article" date="2010" name="PLoS ONE">
        <title>The glycobiome of the rumen bacterium Butyrivibrio proteoclasticus B316(T) highlights adaptation to a polysaccharide-rich environment.</title>
        <authorList>
            <person name="Kelly W.J."/>
            <person name="Leahy S.C."/>
            <person name="Altermann E."/>
            <person name="Yeoman C.J."/>
            <person name="Dunne J.C."/>
            <person name="Kong Z."/>
            <person name="Pacheco D.M."/>
            <person name="Li D."/>
            <person name="Noel S.J."/>
            <person name="Moon C.D."/>
            <person name="Cookson A.L."/>
            <person name="Attwood G.T."/>
        </authorList>
    </citation>
    <scope>NUCLEOTIDE SEQUENCE [LARGE SCALE GENOMIC DNA]</scope>
    <source>
        <strain evidence="7">ATCC 51982 / DSM 14932 / B316</strain>
    </source>
</reference>
<accession>E0RWG4</accession>
<keyword evidence="2" id="KW-0067">ATP-binding</keyword>
<feature type="transmembrane region" description="Helical" evidence="4">
    <location>
        <begin position="6"/>
        <end position="22"/>
    </location>
</feature>
<keyword evidence="4" id="KW-0812">Transmembrane</keyword>
<dbReference type="Pfam" id="PF00488">
    <property type="entry name" value="MutS_V"/>
    <property type="match status" value="1"/>
</dbReference>
<dbReference type="GO" id="GO:0005524">
    <property type="term" value="F:ATP binding"/>
    <property type="evidence" value="ECO:0007669"/>
    <property type="project" value="UniProtKB-KW"/>
</dbReference>
<keyword evidence="3" id="KW-0238">DNA-binding</keyword>
<keyword evidence="1" id="KW-0547">Nucleotide-binding</keyword>
<dbReference type="SUPFAM" id="SSF52540">
    <property type="entry name" value="P-loop containing nucleoside triphosphate hydrolases"/>
    <property type="match status" value="1"/>
</dbReference>
<dbReference type="InterPro" id="IPR027417">
    <property type="entry name" value="P-loop_NTPase"/>
</dbReference>
<dbReference type="GO" id="GO:0030983">
    <property type="term" value="F:mismatched DNA binding"/>
    <property type="evidence" value="ECO:0007669"/>
    <property type="project" value="InterPro"/>
</dbReference>
<organism evidence="6 7">
    <name type="scientific">Butyrivibrio proteoclasticus (strain ATCC 51982 / DSM 14932 / B316)</name>
    <name type="common">Clostridium proteoclasticum</name>
    <dbReference type="NCBI Taxonomy" id="515622"/>
    <lineage>
        <taxon>Bacteria</taxon>
        <taxon>Bacillati</taxon>
        <taxon>Bacillota</taxon>
        <taxon>Clostridia</taxon>
        <taxon>Lachnospirales</taxon>
        <taxon>Lachnospiraceae</taxon>
        <taxon>Butyrivibrio</taxon>
    </lineage>
</organism>
<evidence type="ECO:0000256" key="2">
    <source>
        <dbReference type="ARBA" id="ARBA00022840"/>
    </source>
</evidence>
<evidence type="ECO:0000256" key="1">
    <source>
        <dbReference type="ARBA" id="ARBA00022741"/>
    </source>
</evidence>
<dbReference type="InterPro" id="IPR045076">
    <property type="entry name" value="MutS"/>
</dbReference>
<dbReference type="Proteomes" id="UP000001299">
    <property type="component" value="Chromosome 1"/>
</dbReference>
<evidence type="ECO:0000256" key="4">
    <source>
        <dbReference type="SAM" id="Phobius"/>
    </source>
</evidence>